<gene>
    <name evidence="2" type="ORF">COY97_01375</name>
</gene>
<proteinExistence type="predicted"/>
<dbReference type="Proteomes" id="UP000228730">
    <property type="component" value="Unassembled WGS sequence"/>
</dbReference>
<dbReference type="SUPFAM" id="SSF55608">
    <property type="entry name" value="Homing endonucleases"/>
    <property type="match status" value="1"/>
</dbReference>
<comment type="caution">
    <text evidence="2">The sequence shown here is derived from an EMBL/GenBank/DDBJ whole genome shotgun (WGS) entry which is preliminary data.</text>
</comment>
<protein>
    <recommendedName>
        <fullName evidence="1">Homing endonuclease LAGLIDADG domain-containing protein</fullName>
    </recommendedName>
</protein>
<dbReference type="AlphaFoldDB" id="A0A2M7Q6A3"/>
<dbReference type="EMBL" id="PFKY01000044">
    <property type="protein sequence ID" value="PIY58966.1"/>
    <property type="molecule type" value="Genomic_DNA"/>
</dbReference>
<dbReference type="InterPro" id="IPR027434">
    <property type="entry name" value="Homing_endonucl"/>
</dbReference>
<feature type="domain" description="Homing endonuclease LAGLIDADG" evidence="1">
    <location>
        <begin position="9"/>
        <end position="166"/>
    </location>
</feature>
<organism evidence="2 3">
    <name type="scientific">Candidatus Wolfebacteria bacterium CG_4_10_14_0_8_um_filter_39_64</name>
    <dbReference type="NCBI Taxonomy" id="1975063"/>
    <lineage>
        <taxon>Bacteria</taxon>
        <taxon>Candidatus Wolfeibacteriota</taxon>
    </lineage>
</organism>
<accession>A0A2M7Q6A3</accession>
<sequence>MNLTKKQKSAIIGMVLGDGYLQKTGSRNARLRLEHRADHYDYLVWKTKILPQFFQGKPKILHSYVRHQSNASPYLGKIRALFYPNNKKIIPRNLEGLLRDNIGFVIWYYDDGYYYQRDHCFYLYLGKITKEEARIASNVVWNNFHLSNSVLDKKSKGFALYFSPTEREKIKKIVEKYYVPVMAYKIPS</sequence>
<evidence type="ECO:0000259" key="1">
    <source>
        <dbReference type="Pfam" id="PF03161"/>
    </source>
</evidence>
<evidence type="ECO:0000313" key="3">
    <source>
        <dbReference type="Proteomes" id="UP000228730"/>
    </source>
</evidence>
<evidence type="ECO:0000313" key="2">
    <source>
        <dbReference type="EMBL" id="PIY58966.1"/>
    </source>
</evidence>
<reference evidence="3" key="1">
    <citation type="submission" date="2017-09" db="EMBL/GenBank/DDBJ databases">
        <title>Depth-based differentiation of microbial function through sediment-hosted aquifers and enrichment of novel symbionts in the deep terrestrial subsurface.</title>
        <authorList>
            <person name="Probst A.J."/>
            <person name="Ladd B."/>
            <person name="Jarett J.K."/>
            <person name="Geller-Mcgrath D.E."/>
            <person name="Sieber C.M.K."/>
            <person name="Emerson J.B."/>
            <person name="Anantharaman K."/>
            <person name="Thomas B.C."/>
            <person name="Malmstrom R."/>
            <person name="Stieglmeier M."/>
            <person name="Klingl A."/>
            <person name="Woyke T."/>
            <person name="Ryan C.M."/>
            <person name="Banfield J.F."/>
        </authorList>
    </citation>
    <scope>NUCLEOTIDE SEQUENCE [LARGE SCALE GENOMIC DNA]</scope>
</reference>
<dbReference type="GO" id="GO:0004519">
    <property type="term" value="F:endonuclease activity"/>
    <property type="evidence" value="ECO:0007669"/>
    <property type="project" value="InterPro"/>
</dbReference>
<dbReference type="Gene3D" id="3.10.28.10">
    <property type="entry name" value="Homing endonucleases"/>
    <property type="match status" value="2"/>
</dbReference>
<dbReference type="InterPro" id="IPR004860">
    <property type="entry name" value="LAGLIDADG_dom"/>
</dbReference>
<dbReference type="Pfam" id="PF03161">
    <property type="entry name" value="LAGLIDADG_2"/>
    <property type="match status" value="1"/>
</dbReference>
<name>A0A2M7Q6A3_9BACT</name>